<dbReference type="Proteomes" id="UP000018890">
    <property type="component" value="Unassembled WGS sequence"/>
</dbReference>
<organism evidence="4 5">
    <name type="scientific">Halalkalibacter wakoensis JCM 9140</name>
    <dbReference type="NCBI Taxonomy" id="1236970"/>
    <lineage>
        <taxon>Bacteria</taxon>
        <taxon>Bacillati</taxon>
        <taxon>Bacillota</taxon>
        <taxon>Bacilli</taxon>
        <taxon>Bacillales</taxon>
        <taxon>Bacillaceae</taxon>
        <taxon>Halalkalibacter</taxon>
    </lineage>
</organism>
<dbReference type="Gene3D" id="3.30.70.60">
    <property type="match status" value="1"/>
</dbReference>
<accession>W4Q9F0</accession>
<evidence type="ECO:0000256" key="2">
    <source>
        <dbReference type="SAM" id="MobiDB-lite"/>
    </source>
</evidence>
<reference evidence="4" key="1">
    <citation type="journal article" date="2014" name="Genome Announc.">
        <title>Draft Genome Sequences of Three Alkaliphilic Bacillus Strains, Bacillus wakoensis JCM 9140T, Bacillus akibai JCM 9157T, and Bacillus hemicellulosilyticus JCM 9152T.</title>
        <authorList>
            <person name="Yuki M."/>
            <person name="Oshima K."/>
            <person name="Suda W."/>
            <person name="Oshida Y."/>
            <person name="Kitamura K."/>
            <person name="Iida T."/>
            <person name="Hattori M."/>
            <person name="Ohkuma M."/>
        </authorList>
    </citation>
    <scope>NUCLEOTIDE SEQUENCE [LARGE SCALE GENOMIC DNA]</scope>
    <source>
        <strain evidence="4">JCM 9140</strain>
    </source>
</reference>
<feature type="region of interest" description="Disordered" evidence="2">
    <location>
        <begin position="231"/>
        <end position="253"/>
    </location>
</feature>
<keyword evidence="3" id="KW-0472">Membrane</keyword>
<keyword evidence="5" id="KW-1185">Reference proteome</keyword>
<dbReference type="RefSeq" id="WP_034751641.1">
    <property type="nucleotide sequence ID" value="NZ_BAUT01000133.1"/>
</dbReference>
<keyword evidence="3" id="KW-0812">Transmembrane</keyword>
<feature type="transmembrane region" description="Helical" evidence="3">
    <location>
        <begin position="12"/>
        <end position="31"/>
    </location>
</feature>
<evidence type="ECO:0000313" key="4">
    <source>
        <dbReference type="EMBL" id="GAE28597.1"/>
    </source>
</evidence>
<proteinExistence type="predicted"/>
<evidence type="ECO:0000256" key="1">
    <source>
        <dbReference type="SAM" id="Coils"/>
    </source>
</evidence>
<evidence type="ECO:0000256" key="3">
    <source>
        <dbReference type="SAM" id="Phobius"/>
    </source>
</evidence>
<evidence type="ECO:0008006" key="6">
    <source>
        <dbReference type="Google" id="ProtNLM"/>
    </source>
</evidence>
<dbReference type="STRING" id="1236970.JCM9140_4846"/>
<sequence length="253" mass="28763">MVELQPKVKRLLISFLVALTLAIPFLLYFMFIKPLQDDLARVQDRLETEEQLLSIVERNIAELENQVTNLSSADLQKKVPVAPLVDQFLLDLERSEILSESLILNYQFSSSTFSGLGIESARGSLEEELENGIVIREQSAEAEPESDTFEIEEGIEKVTAQMTVISPSYEEMKSFLEEIESLTRVTTINRLSFSGNQEVRLLDQTVDDLQYVVEVSTYYLPQLQELLDEVPTQSYPRPGNKANPLYYGVKSEE</sequence>
<dbReference type="InterPro" id="IPR014717">
    <property type="entry name" value="Transl_elong_EF1B/ribsomal_bS6"/>
</dbReference>
<keyword evidence="1" id="KW-0175">Coiled coil</keyword>
<evidence type="ECO:0000313" key="5">
    <source>
        <dbReference type="Proteomes" id="UP000018890"/>
    </source>
</evidence>
<protein>
    <recommendedName>
        <fullName evidence="6">Type IV pilus biogenesis protein PilO</fullName>
    </recommendedName>
</protein>
<feature type="coiled-coil region" evidence="1">
    <location>
        <begin position="32"/>
        <end position="73"/>
    </location>
</feature>
<dbReference type="EMBL" id="BAUT01000133">
    <property type="protein sequence ID" value="GAE28597.1"/>
    <property type="molecule type" value="Genomic_DNA"/>
</dbReference>
<dbReference type="AlphaFoldDB" id="W4Q9F0"/>
<dbReference type="OrthoDB" id="2427034at2"/>
<keyword evidence="3" id="KW-1133">Transmembrane helix</keyword>
<gene>
    <name evidence="4" type="ORF">JCM9140_4846</name>
</gene>
<comment type="caution">
    <text evidence="4">The sequence shown here is derived from an EMBL/GenBank/DDBJ whole genome shotgun (WGS) entry which is preliminary data.</text>
</comment>
<name>W4Q9F0_9BACI</name>